<dbReference type="Proteomes" id="UP000604825">
    <property type="component" value="Unassembled WGS sequence"/>
</dbReference>
<organism evidence="2 3">
    <name type="scientific">Miscanthus lutarioriparius</name>
    <dbReference type="NCBI Taxonomy" id="422564"/>
    <lineage>
        <taxon>Eukaryota</taxon>
        <taxon>Viridiplantae</taxon>
        <taxon>Streptophyta</taxon>
        <taxon>Embryophyta</taxon>
        <taxon>Tracheophyta</taxon>
        <taxon>Spermatophyta</taxon>
        <taxon>Magnoliopsida</taxon>
        <taxon>Liliopsida</taxon>
        <taxon>Poales</taxon>
        <taxon>Poaceae</taxon>
        <taxon>PACMAD clade</taxon>
        <taxon>Panicoideae</taxon>
        <taxon>Andropogonodae</taxon>
        <taxon>Andropogoneae</taxon>
        <taxon>Saccharinae</taxon>
        <taxon>Miscanthus</taxon>
    </lineage>
</organism>
<accession>A0A811MKG7</accession>
<feature type="region of interest" description="Disordered" evidence="1">
    <location>
        <begin position="65"/>
        <end position="90"/>
    </location>
</feature>
<dbReference type="Pfam" id="PF05097">
    <property type="entry name" value="DUF688"/>
    <property type="match status" value="1"/>
</dbReference>
<reference evidence="2" key="1">
    <citation type="submission" date="2020-10" db="EMBL/GenBank/DDBJ databases">
        <authorList>
            <person name="Han B."/>
            <person name="Lu T."/>
            <person name="Zhao Q."/>
            <person name="Huang X."/>
            <person name="Zhao Y."/>
        </authorList>
    </citation>
    <scope>NUCLEOTIDE SEQUENCE</scope>
</reference>
<dbReference type="PANTHER" id="PTHR35466">
    <property type="entry name" value="SERINE/ARGININE REPETITIVE MATRIX PROTEIN 1"/>
    <property type="match status" value="1"/>
</dbReference>
<dbReference type="AlphaFoldDB" id="A0A811MKG7"/>
<proteinExistence type="predicted"/>
<keyword evidence="3" id="KW-1185">Reference proteome</keyword>
<evidence type="ECO:0000256" key="1">
    <source>
        <dbReference type="SAM" id="MobiDB-lite"/>
    </source>
</evidence>
<comment type="caution">
    <text evidence="2">The sequence shown here is derived from an EMBL/GenBank/DDBJ whole genome shotgun (WGS) entry which is preliminary data.</text>
</comment>
<evidence type="ECO:0000313" key="3">
    <source>
        <dbReference type="Proteomes" id="UP000604825"/>
    </source>
</evidence>
<sequence>MALDESFKRPGTVPFKWEVQPGIPKQQQQDPAGTACDVPPATTPRLALPPAARVGALAPASCRRASSSVASAPLSPPPPQPSPSHRRSMSARFATSLALMPLPFTRRGRGGGGGRAGAAKDAAAEFCLLYAENKMV</sequence>
<dbReference type="PANTHER" id="PTHR35466:SF4">
    <property type="entry name" value="EXPRESSED PROTEIN"/>
    <property type="match status" value="1"/>
</dbReference>
<gene>
    <name evidence="2" type="ORF">NCGR_LOCUS5088</name>
</gene>
<dbReference type="EMBL" id="CAJGYO010000001">
    <property type="protein sequence ID" value="CAD6207588.1"/>
    <property type="molecule type" value="Genomic_DNA"/>
</dbReference>
<dbReference type="InterPro" id="IPR007789">
    <property type="entry name" value="DUF688"/>
</dbReference>
<protein>
    <submittedName>
        <fullName evidence="2">Uncharacterized protein</fullName>
    </submittedName>
</protein>
<evidence type="ECO:0000313" key="2">
    <source>
        <dbReference type="EMBL" id="CAD6207588.1"/>
    </source>
</evidence>
<name>A0A811MKG7_9POAL</name>
<feature type="region of interest" description="Disordered" evidence="1">
    <location>
        <begin position="1"/>
        <end position="46"/>
    </location>
</feature>
<dbReference type="OrthoDB" id="685203at2759"/>